<evidence type="ECO:0000313" key="3">
    <source>
        <dbReference type="Proteomes" id="UP000237271"/>
    </source>
</evidence>
<feature type="compositionally biased region" description="Low complexity" evidence="1">
    <location>
        <begin position="55"/>
        <end position="64"/>
    </location>
</feature>
<dbReference type="Proteomes" id="UP000237271">
    <property type="component" value="Unassembled WGS sequence"/>
</dbReference>
<feature type="region of interest" description="Disordered" evidence="1">
    <location>
        <begin position="283"/>
        <end position="323"/>
    </location>
</feature>
<dbReference type="OrthoDB" id="91990at2759"/>
<feature type="region of interest" description="Disordered" evidence="1">
    <location>
        <begin position="219"/>
        <end position="247"/>
    </location>
</feature>
<comment type="caution">
    <text evidence="2">The sequence shown here is derived from an EMBL/GenBank/DDBJ whole genome shotgun (WGS) entry which is preliminary data.</text>
</comment>
<gene>
    <name evidence="2" type="ORF">PHPALM_30502</name>
</gene>
<name>A0A2P4X534_9STRA</name>
<feature type="region of interest" description="Disordered" evidence="1">
    <location>
        <begin position="1"/>
        <end position="71"/>
    </location>
</feature>
<dbReference type="AlphaFoldDB" id="A0A2P4X534"/>
<feature type="compositionally biased region" description="Basic and acidic residues" evidence="1">
    <location>
        <begin position="33"/>
        <end position="42"/>
    </location>
</feature>
<sequence>MSRFLKEQQRTVNPARPSLAEERDVDMESVGSPDRHPSPHEYDPDDLDLDPPRRAAVASATTTTPGRSTSVPRIRVSAMSELKEFAGKRGQDRAKDWPSKVKFTFVRDKASDEVKFLVFGDLLPGSVETGTDSLDARHTVPGRICSAASRFSIVDEGHEVILPRSQEIGRVSGGDQIKDGASEVRREHVERFIESLDDHDLADHLALLRIPDADTLEEALRPRQREKARQSKVVYGSTKPCRKSNNATTPAVKAIWDSSESEAESSGSDSEAGLRRFYLAAAGADERQQDQGQMNRDRNRTEFENSDAQRYRQDTSSPPKRCSHCRSRKHSDLGCWRRLTCEKCDRKGYPSNRCLFTCMACGGVHEEGKCAMGEFYNLIRQWYNPTKHAGMLPETAEKMLN</sequence>
<evidence type="ECO:0000256" key="1">
    <source>
        <dbReference type="SAM" id="MobiDB-lite"/>
    </source>
</evidence>
<dbReference type="EMBL" id="NCKW01016846">
    <property type="protein sequence ID" value="POM60620.1"/>
    <property type="molecule type" value="Genomic_DNA"/>
</dbReference>
<feature type="compositionally biased region" description="Basic and acidic residues" evidence="1">
    <location>
        <begin position="219"/>
        <end position="229"/>
    </location>
</feature>
<protein>
    <submittedName>
        <fullName evidence="2">Uncharacterized protein</fullName>
    </submittedName>
</protein>
<organism evidence="2 3">
    <name type="scientific">Phytophthora palmivora</name>
    <dbReference type="NCBI Taxonomy" id="4796"/>
    <lineage>
        <taxon>Eukaryota</taxon>
        <taxon>Sar</taxon>
        <taxon>Stramenopiles</taxon>
        <taxon>Oomycota</taxon>
        <taxon>Peronosporomycetes</taxon>
        <taxon>Peronosporales</taxon>
        <taxon>Peronosporaceae</taxon>
        <taxon>Phytophthora</taxon>
    </lineage>
</organism>
<accession>A0A2P4X534</accession>
<reference evidence="2 3" key="1">
    <citation type="journal article" date="2017" name="Genome Biol. Evol.">
        <title>Phytophthora megakarya and P. palmivora, closely related causal agents of cacao black pod rot, underwent increases in genome sizes and gene numbers by different mechanisms.</title>
        <authorList>
            <person name="Ali S.S."/>
            <person name="Shao J."/>
            <person name="Lary D.J."/>
            <person name="Kronmiller B."/>
            <person name="Shen D."/>
            <person name="Strem M.D."/>
            <person name="Amoako-Attah I."/>
            <person name="Akrofi A.Y."/>
            <person name="Begoude B.A."/>
            <person name="Ten Hoopen G.M."/>
            <person name="Coulibaly K."/>
            <person name="Kebe B.I."/>
            <person name="Melnick R.L."/>
            <person name="Guiltinan M.J."/>
            <person name="Tyler B.M."/>
            <person name="Meinhardt L.W."/>
            <person name="Bailey B.A."/>
        </authorList>
    </citation>
    <scope>NUCLEOTIDE SEQUENCE [LARGE SCALE GENOMIC DNA]</scope>
    <source>
        <strain evidence="3">sbr112.9</strain>
    </source>
</reference>
<feature type="compositionally biased region" description="Basic and acidic residues" evidence="1">
    <location>
        <begin position="284"/>
        <end position="313"/>
    </location>
</feature>
<proteinExistence type="predicted"/>
<keyword evidence="3" id="KW-1185">Reference proteome</keyword>
<evidence type="ECO:0000313" key="2">
    <source>
        <dbReference type="EMBL" id="POM60620.1"/>
    </source>
</evidence>